<dbReference type="OrthoDB" id="1396482at2759"/>
<dbReference type="GO" id="GO:0010333">
    <property type="term" value="F:terpene synthase activity"/>
    <property type="evidence" value="ECO:0007669"/>
    <property type="project" value="InterPro"/>
</dbReference>
<dbReference type="PANTHER" id="PTHR31225">
    <property type="entry name" value="OS04G0344100 PROTEIN-RELATED"/>
    <property type="match status" value="1"/>
</dbReference>
<dbReference type="InterPro" id="IPR008949">
    <property type="entry name" value="Isoprenoid_synthase_dom_sf"/>
</dbReference>
<comment type="cofactor">
    <cofactor evidence="1">
        <name>Mg(2+)</name>
        <dbReference type="ChEBI" id="CHEBI:18420"/>
    </cofactor>
</comment>
<reference evidence="7" key="1">
    <citation type="journal article" date="2014" name="Nat. Genet.">
        <title>A reference genome for common bean and genome-wide analysis of dual domestications.</title>
        <authorList>
            <person name="Schmutz J."/>
            <person name="McClean P.E."/>
            <person name="Mamidi S."/>
            <person name="Wu G.A."/>
            <person name="Cannon S.B."/>
            <person name="Grimwood J."/>
            <person name="Jenkins J."/>
            <person name="Shu S."/>
            <person name="Song Q."/>
            <person name="Chavarro C."/>
            <person name="Torres-Torres M."/>
            <person name="Geffroy V."/>
            <person name="Moghaddam S.M."/>
            <person name="Gao D."/>
            <person name="Abernathy B."/>
            <person name="Barry K."/>
            <person name="Blair M."/>
            <person name="Brick M.A."/>
            <person name="Chovatia M."/>
            <person name="Gepts P."/>
            <person name="Goodstein D.M."/>
            <person name="Gonzales M."/>
            <person name="Hellsten U."/>
            <person name="Hyten D.L."/>
            <person name="Jia G."/>
            <person name="Kelly J.D."/>
            <person name="Kudrna D."/>
            <person name="Lee R."/>
            <person name="Richard M.M."/>
            <person name="Miklas P.N."/>
            <person name="Osorno J.M."/>
            <person name="Rodrigues J."/>
            <person name="Thareau V."/>
            <person name="Urrea C.A."/>
            <person name="Wang M."/>
            <person name="Yu Y."/>
            <person name="Zhang M."/>
            <person name="Wing R.A."/>
            <person name="Cregan P.B."/>
            <person name="Rokhsar D.S."/>
            <person name="Jackson S.A."/>
        </authorList>
    </citation>
    <scope>NUCLEOTIDE SEQUENCE [LARGE SCALE GENOMIC DNA]</scope>
    <source>
        <strain evidence="7">cv. G19833</strain>
    </source>
</reference>
<dbReference type="InterPro" id="IPR050148">
    <property type="entry name" value="Terpene_synthase-like"/>
</dbReference>
<dbReference type="InterPro" id="IPR001906">
    <property type="entry name" value="Terpene_synth_N"/>
</dbReference>
<accession>V7BQL5</accession>
<evidence type="ECO:0000256" key="2">
    <source>
        <dbReference type="ARBA" id="ARBA00022723"/>
    </source>
</evidence>
<dbReference type="InterPro" id="IPR005630">
    <property type="entry name" value="Terpene_synthase_metal-bd"/>
</dbReference>
<dbReference type="Pfam" id="PF01397">
    <property type="entry name" value="Terpene_synth"/>
    <property type="match status" value="1"/>
</dbReference>
<dbReference type="InterPro" id="IPR034741">
    <property type="entry name" value="Terpene_cyclase-like_1_C"/>
</dbReference>
<dbReference type="Gramene" id="ESW20282">
    <property type="protein sequence ID" value="ESW20282"/>
    <property type="gene ID" value="PHAVU_006G195700g"/>
</dbReference>
<dbReference type="eggNOG" id="ENOG502QTGK">
    <property type="taxonomic scope" value="Eukaryota"/>
</dbReference>
<dbReference type="InterPro" id="IPR036965">
    <property type="entry name" value="Terpene_synth_N_sf"/>
</dbReference>
<gene>
    <name evidence="6" type="ORF">PHAVU_006G195700g</name>
</gene>
<keyword evidence="7" id="KW-1185">Reference proteome</keyword>
<dbReference type="EMBL" id="CM002293">
    <property type="protein sequence ID" value="ESW20282.1"/>
    <property type="molecule type" value="Genomic_DNA"/>
</dbReference>
<feature type="domain" description="Terpene synthase N-terminal" evidence="4">
    <location>
        <begin position="59"/>
        <end position="213"/>
    </location>
</feature>
<evidence type="ECO:0000259" key="4">
    <source>
        <dbReference type="Pfam" id="PF01397"/>
    </source>
</evidence>
<dbReference type="GO" id="GO:0000287">
    <property type="term" value="F:magnesium ion binding"/>
    <property type="evidence" value="ECO:0007669"/>
    <property type="project" value="InterPro"/>
</dbReference>
<dbReference type="Proteomes" id="UP000000226">
    <property type="component" value="Chromosome 6"/>
</dbReference>
<dbReference type="SFLD" id="SFLDG01019">
    <property type="entry name" value="Terpene_Cyclase_Like_1_C_Termi"/>
    <property type="match status" value="1"/>
</dbReference>
<organism evidence="6 7">
    <name type="scientific">Phaseolus vulgaris</name>
    <name type="common">Kidney bean</name>
    <name type="synonym">French bean</name>
    <dbReference type="NCBI Taxonomy" id="3885"/>
    <lineage>
        <taxon>Eukaryota</taxon>
        <taxon>Viridiplantae</taxon>
        <taxon>Streptophyta</taxon>
        <taxon>Embryophyta</taxon>
        <taxon>Tracheophyta</taxon>
        <taxon>Spermatophyta</taxon>
        <taxon>Magnoliopsida</taxon>
        <taxon>eudicotyledons</taxon>
        <taxon>Gunneridae</taxon>
        <taxon>Pentapetalae</taxon>
        <taxon>rosids</taxon>
        <taxon>fabids</taxon>
        <taxon>Fabales</taxon>
        <taxon>Fabaceae</taxon>
        <taxon>Papilionoideae</taxon>
        <taxon>50 kb inversion clade</taxon>
        <taxon>NPAAA clade</taxon>
        <taxon>indigoferoid/millettioid clade</taxon>
        <taxon>Phaseoleae</taxon>
        <taxon>Phaseolus</taxon>
    </lineage>
</organism>
<keyword evidence="2" id="KW-0479">Metal-binding</keyword>
<dbReference type="SUPFAM" id="SSF48239">
    <property type="entry name" value="Terpenoid cyclases/Protein prenyltransferases"/>
    <property type="match status" value="1"/>
</dbReference>
<dbReference type="Pfam" id="PF03936">
    <property type="entry name" value="Terpene_synth_C"/>
    <property type="match status" value="1"/>
</dbReference>
<dbReference type="OMA" id="AHACFSF"/>
<dbReference type="GO" id="GO:0016114">
    <property type="term" value="P:terpenoid biosynthetic process"/>
    <property type="evidence" value="ECO:0007669"/>
    <property type="project" value="InterPro"/>
</dbReference>
<evidence type="ECO:0000256" key="3">
    <source>
        <dbReference type="ARBA" id="ARBA00022842"/>
    </source>
</evidence>
<dbReference type="Gene3D" id="1.50.10.130">
    <property type="entry name" value="Terpene synthase, N-terminal domain"/>
    <property type="match status" value="1"/>
</dbReference>
<evidence type="ECO:0000313" key="7">
    <source>
        <dbReference type="Proteomes" id="UP000000226"/>
    </source>
</evidence>
<dbReference type="SUPFAM" id="SSF48576">
    <property type="entry name" value="Terpenoid synthases"/>
    <property type="match status" value="1"/>
</dbReference>
<dbReference type="Gene3D" id="1.10.600.10">
    <property type="entry name" value="Farnesyl Diphosphate Synthase"/>
    <property type="match status" value="1"/>
</dbReference>
<dbReference type="SFLD" id="SFLDS00005">
    <property type="entry name" value="Isoprenoid_Synthase_Type_I"/>
    <property type="match status" value="1"/>
</dbReference>
<protein>
    <submittedName>
        <fullName evidence="6">Uncharacterized protein</fullName>
    </submittedName>
</protein>
<dbReference type="InterPro" id="IPR008930">
    <property type="entry name" value="Terpenoid_cyclase/PrenylTrfase"/>
</dbReference>
<proteinExistence type="predicted"/>
<name>V7BQL5_PHAVU</name>
<sequence length="581" mass="67116">MQGPLCSVASATSPTCSKDSFFRFLQRSQNTHFFQIHSNHPFLKACPKPKSVSLKAYSSTDVIYVKQASLLKEAKHLSNKLIRENPMESLHMIDIIQRLGIEHHFEQEIQLVLQKQQLILSNHPCDFDFFSSHDQLYEVALAFRLLRQGGYYVNADLFDILKNEKRKFKEIYGEDVKVLSALYEASQLGVQEDSVDDVGYLSLQLLHAWLRRHEEHPQAIHVTKTLHSPLHHGFSRFRDANIFPIQFNTNNEWIGCLEELAEINSCVVSLMNQKEITEVYKWWKTLEMAKEEKFRSYQPLKWYMWPMACLTNPCLSQQRIQLTKFISLIYIVDDIFDAYGTLDQLTLFTDAIIRWELGGTEQLPGFMKMCLSVLYDTTNDFAEEVYKKHGLNPIDTLKRSWVRLLNAFMEEAHWLKGGDLPRSEEYLNNGIVSSGVHVLLLYAFFLLDQSINMESVAVMDNFPQIIYSVAKILRLSDDLEGAKKKDEKGVDGSYLDCYMNEHQHVSAEDAQNHVSHLIQSEWKRLNQQILTQNQLSSSFANICLNGARMVPLMYHTTNNPYLSIMQEHVMTLLHTAGAETV</sequence>
<keyword evidence="3" id="KW-0460">Magnesium</keyword>
<dbReference type="AlphaFoldDB" id="V7BQL5"/>
<evidence type="ECO:0000256" key="1">
    <source>
        <dbReference type="ARBA" id="ARBA00001946"/>
    </source>
</evidence>
<feature type="domain" description="Terpene synthase metal-binding" evidence="5">
    <location>
        <begin position="286"/>
        <end position="523"/>
    </location>
</feature>
<dbReference type="SMR" id="V7BQL5"/>
<evidence type="ECO:0000259" key="5">
    <source>
        <dbReference type="Pfam" id="PF03936"/>
    </source>
</evidence>
<dbReference type="STRING" id="3885.V7BQL5"/>
<dbReference type="PANTHER" id="PTHR31225:SF73">
    <property type="entry name" value="NERYL DIPHOSPHATE DIPHOSPHATASE, CHLOROPLASTIC"/>
    <property type="match status" value="1"/>
</dbReference>
<evidence type="ECO:0000313" key="6">
    <source>
        <dbReference type="EMBL" id="ESW20282.1"/>
    </source>
</evidence>